<evidence type="ECO:0000313" key="2">
    <source>
        <dbReference type="Proteomes" id="UP000765509"/>
    </source>
</evidence>
<name>A0A9Q3HIJ9_9BASI</name>
<accession>A0A9Q3HIJ9</accession>
<comment type="caution">
    <text evidence="1">The sequence shown here is derived from an EMBL/GenBank/DDBJ whole genome shotgun (WGS) entry which is preliminary data.</text>
</comment>
<dbReference type="AlphaFoldDB" id="A0A9Q3HIJ9"/>
<dbReference type="SUPFAM" id="SSF56672">
    <property type="entry name" value="DNA/RNA polymerases"/>
    <property type="match status" value="1"/>
</dbReference>
<organism evidence="1 2">
    <name type="scientific">Austropuccinia psidii MF-1</name>
    <dbReference type="NCBI Taxonomy" id="1389203"/>
    <lineage>
        <taxon>Eukaryota</taxon>
        <taxon>Fungi</taxon>
        <taxon>Dikarya</taxon>
        <taxon>Basidiomycota</taxon>
        <taxon>Pucciniomycotina</taxon>
        <taxon>Pucciniomycetes</taxon>
        <taxon>Pucciniales</taxon>
        <taxon>Sphaerophragmiaceae</taxon>
        <taxon>Austropuccinia</taxon>
    </lineage>
</organism>
<protein>
    <submittedName>
        <fullName evidence="1">Uncharacterized protein</fullName>
    </submittedName>
</protein>
<dbReference type="Gene3D" id="3.10.10.10">
    <property type="entry name" value="HIV Type 1 Reverse Transcriptase, subunit A, domain 1"/>
    <property type="match status" value="1"/>
</dbReference>
<evidence type="ECO:0000313" key="1">
    <source>
        <dbReference type="EMBL" id="MBW0503859.1"/>
    </source>
</evidence>
<dbReference type="EMBL" id="AVOT02017606">
    <property type="protein sequence ID" value="MBW0503859.1"/>
    <property type="molecule type" value="Genomic_DNA"/>
</dbReference>
<dbReference type="Proteomes" id="UP000765509">
    <property type="component" value="Unassembled WGS sequence"/>
</dbReference>
<gene>
    <name evidence="1" type="ORF">O181_043574</name>
</gene>
<proteinExistence type="predicted"/>
<dbReference type="InterPro" id="IPR043502">
    <property type="entry name" value="DNA/RNA_pol_sf"/>
</dbReference>
<sequence length="125" mass="14435">MPRKNRPEFSIGEELLGKIIGNDIELYLDLEGPYPPMLRRPPYPESLETRNKIEKHVNKNLDMDFIRQIGQNEIVEITTPVNITWHDGKSRLCGDFRDLCNYTKADMYPIPSIPPALEKLAKPNT</sequence>
<reference evidence="1" key="1">
    <citation type="submission" date="2021-03" db="EMBL/GenBank/DDBJ databases">
        <title>Draft genome sequence of rust myrtle Austropuccinia psidii MF-1, a brazilian biotype.</title>
        <authorList>
            <person name="Quecine M.C."/>
            <person name="Pachon D.M.R."/>
            <person name="Bonatelli M.L."/>
            <person name="Correr F.H."/>
            <person name="Franceschini L.M."/>
            <person name="Leite T.F."/>
            <person name="Margarido G.R.A."/>
            <person name="Almeida C.A."/>
            <person name="Ferrarezi J.A."/>
            <person name="Labate C.A."/>
        </authorList>
    </citation>
    <scope>NUCLEOTIDE SEQUENCE</scope>
    <source>
        <strain evidence="1">MF-1</strain>
    </source>
</reference>
<keyword evidence="2" id="KW-1185">Reference proteome</keyword>